<dbReference type="AlphaFoldDB" id="A0AAV5IVB8"/>
<dbReference type="InterPro" id="IPR004330">
    <property type="entry name" value="FAR1_DNA_bnd_dom"/>
</dbReference>
<evidence type="ECO:0000313" key="3">
    <source>
        <dbReference type="EMBL" id="GKV01838.1"/>
    </source>
</evidence>
<reference evidence="3 4" key="1">
    <citation type="journal article" date="2021" name="Commun. Biol.">
        <title>The genome of Shorea leprosula (Dipterocarpaceae) highlights the ecological relevance of drought in aseasonal tropical rainforests.</title>
        <authorList>
            <person name="Ng K.K.S."/>
            <person name="Kobayashi M.J."/>
            <person name="Fawcett J.A."/>
            <person name="Hatakeyama M."/>
            <person name="Paape T."/>
            <person name="Ng C.H."/>
            <person name="Ang C.C."/>
            <person name="Tnah L.H."/>
            <person name="Lee C.T."/>
            <person name="Nishiyama T."/>
            <person name="Sese J."/>
            <person name="O'Brien M.J."/>
            <person name="Copetti D."/>
            <person name="Mohd Noor M.I."/>
            <person name="Ong R.C."/>
            <person name="Putra M."/>
            <person name="Sireger I.Z."/>
            <person name="Indrioko S."/>
            <person name="Kosugi Y."/>
            <person name="Izuno A."/>
            <person name="Isagi Y."/>
            <person name="Lee S.L."/>
            <person name="Shimizu K.K."/>
        </authorList>
    </citation>
    <scope>NUCLEOTIDE SEQUENCE [LARGE SCALE GENOMIC DNA]</scope>
    <source>
        <strain evidence="3">214</strain>
    </source>
</reference>
<name>A0AAV5IVB8_9ROSI</name>
<dbReference type="Proteomes" id="UP001054252">
    <property type="component" value="Unassembled WGS sequence"/>
</dbReference>
<dbReference type="Pfam" id="PF03101">
    <property type="entry name" value="FAR1"/>
    <property type="match status" value="1"/>
</dbReference>
<feature type="domain" description="FAR1" evidence="1">
    <location>
        <begin position="59"/>
        <end position="147"/>
    </location>
</feature>
<comment type="caution">
    <text evidence="3">The sequence shown here is derived from an EMBL/GenBank/DDBJ whole genome shotgun (WGS) entry which is preliminary data.</text>
</comment>
<evidence type="ECO:0000259" key="2">
    <source>
        <dbReference type="Pfam" id="PF10551"/>
    </source>
</evidence>
<evidence type="ECO:0008006" key="5">
    <source>
        <dbReference type="Google" id="ProtNLM"/>
    </source>
</evidence>
<dbReference type="PANTHER" id="PTHR47718">
    <property type="entry name" value="OS01G0519700 PROTEIN"/>
    <property type="match status" value="1"/>
</dbReference>
<evidence type="ECO:0000313" key="4">
    <source>
        <dbReference type="Proteomes" id="UP001054252"/>
    </source>
</evidence>
<keyword evidence="4" id="KW-1185">Reference proteome</keyword>
<dbReference type="EMBL" id="BPVZ01000017">
    <property type="protein sequence ID" value="GKV01838.1"/>
    <property type="molecule type" value="Genomic_DNA"/>
</dbReference>
<dbReference type="PANTHER" id="PTHR47718:SF13">
    <property type="entry name" value="OS09G0290500 PROTEIN"/>
    <property type="match status" value="1"/>
</dbReference>
<organism evidence="3 4">
    <name type="scientific">Rubroshorea leprosula</name>
    <dbReference type="NCBI Taxonomy" id="152421"/>
    <lineage>
        <taxon>Eukaryota</taxon>
        <taxon>Viridiplantae</taxon>
        <taxon>Streptophyta</taxon>
        <taxon>Embryophyta</taxon>
        <taxon>Tracheophyta</taxon>
        <taxon>Spermatophyta</taxon>
        <taxon>Magnoliopsida</taxon>
        <taxon>eudicotyledons</taxon>
        <taxon>Gunneridae</taxon>
        <taxon>Pentapetalae</taxon>
        <taxon>rosids</taxon>
        <taxon>malvids</taxon>
        <taxon>Malvales</taxon>
        <taxon>Dipterocarpaceae</taxon>
        <taxon>Rubroshorea</taxon>
    </lineage>
</organism>
<accession>A0AAV5IVB8</accession>
<evidence type="ECO:0000259" key="1">
    <source>
        <dbReference type="Pfam" id="PF03101"/>
    </source>
</evidence>
<dbReference type="Pfam" id="PF10551">
    <property type="entry name" value="MULE"/>
    <property type="match status" value="1"/>
</dbReference>
<feature type="domain" description="MULE transposase" evidence="2">
    <location>
        <begin position="268"/>
        <end position="353"/>
    </location>
</feature>
<gene>
    <name evidence="3" type="ORF">SLEP1_g14356</name>
</gene>
<dbReference type="InterPro" id="IPR018289">
    <property type="entry name" value="MULE_transposase_dom"/>
</dbReference>
<proteinExistence type="predicted"/>
<sequence length="353" mass="40566">MEEWNEIQSFSATGSELLVKQDFPEPTNLQLDGDRAEDVGEMGVPIARMVFESMQTAIEFYKAYGKVKGFGVSIRNSTLTADGTYQHLRLVCTRERYPRSKKRRKEGSIFASQKAGCKAFLSLVRSGQEDEKYMVNMVMLEHSHQLSPLKGRHFRCNKGISLGVRKTLEMNDNARIRVCNNHTSIVQEVGGIDNMRFNEQDCRNYFDQQRRLRIAEGDGEAVQRYFEVMKSQSPNYFSKIEVDADHRISSLFWVDSQTLATYQYFNDVVAFDTTYLTNRYDMPFAPFCGMNHDGQTIMLGCGLIANEIVESFMWLFFTWPECMGGVKPKGIITDQCRAIRKAVQMVFLGTRHR</sequence>
<protein>
    <recommendedName>
        <fullName evidence="5">Protein FAR1-RELATED SEQUENCE</fullName>
    </recommendedName>
</protein>